<dbReference type="Proteomes" id="UP001195483">
    <property type="component" value="Unassembled WGS sequence"/>
</dbReference>
<dbReference type="AlphaFoldDB" id="A0AAE0RNZ8"/>
<dbReference type="EMBL" id="JAEAOA010001088">
    <property type="protein sequence ID" value="KAK3576939.1"/>
    <property type="molecule type" value="Genomic_DNA"/>
</dbReference>
<reference evidence="1" key="2">
    <citation type="journal article" date="2021" name="Genome Biol. Evol.">
        <title>Developing a high-quality reference genome for a parasitic bivalve with doubly uniparental inheritance (Bivalvia: Unionida).</title>
        <authorList>
            <person name="Smith C.H."/>
        </authorList>
    </citation>
    <scope>NUCLEOTIDE SEQUENCE</scope>
    <source>
        <strain evidence="1">CHS0354</strain>
        <tissue evidence="1">Mantle</tissue>
    </source>
</reference>
<accession>A0AAE0RNZ8</accession>
<reference evidence="1" key="1">
    <citation type="journal article" date="2021" name="Genome Biol. Evol.">
        <title>A High-Quality Reference Genome for a Parasitic Bivalve with Doubly Uniparental Inheritance (Bivalvia: Unionida).</title>
        <authorList>
            <person name="Smith C.H."/>
        </authorList>
    </citation>
    <scope>NUCLEOTIDE SEQUENCE</scope>
    <source>
        <strain evidence="1">CHS0354</strain>
    </source>
</reference>
<dbReference type="Gene3D" id="3.30.70.270">
    <property type="match status" value="1"/>
</dbReference>
<organism evidence="1 2">
    <name type="scientific">Potamilus streckersoni</name>
    <dbReference type="NCBI Taxonomy" id="2493646"/>
    <lineage>
        <taxon>Eukaryota</taxon>
        <taxon>Metazoa</taxon>
        <taxon>Spiralia</taxon>
        <taxon>Lophotrochozoa</taxon>
        <taxon>Mollusca</taxon>
        <taxon>Bivalvia</taxon>
        <taxon>Autobranchia</taxon>
        <taxon>Heteroconchia</taxon>
        <taxon>Palaeoheterodonta</taxon>
        <taxon>Unionida</taxon>
        <taxon>Unionoidea</taxon>
        <taxon>Unionidae</taxon>
        <taxon>Ambleminae</taxon>
        <taxon>Lampsilini</taxon>
        <taxon>Potamilus</taxon>
    </lineage>
</organism>
<protein>
    <submittedName>
        <fullName evidence="1">Uncharacterized protein</fullName>
    </submittedName>
</protein>
<sequence>MVVQFVKGHEFYLGSKKVSTDTLSALNLTDTFEETYFLSNTVFEGTLDKNLIPIPLYLKDLRLCRIVGFEGQSKSDKWDDFLKELDKQSSHLIYDQAYGNEALQSSLEMSLPSFRITALRFFARNSVHLPKLKYIGQNSRHRSNEQNLSMAHFQLSKSDKLTSINCDDLKADTNSVKVEAIREIPTSSDMQALRRFLGIVNKMQKFDQRRSAATAIETVDQEHRDSWNQIYDKAFSKLGDIRQFQMKYSTTFLSDSK</sequence>
<evidence type="ECO:0000313" key="1">
    <source>
        <dbReference type="EMBL" id="KAK3576939.1"/>
    </source>
</evidence>
<reference evidence="1" key="3">
    <citation type="submission" date="2023-05" db="EMBL/GenBank/DDBJ databases">
        <authorList>
            <person name="Smith C.H."/>
        </authorList>
    </citation>
    <scope>NUCLEOTIDE SEQUENCE</scope>
    <source>
        <strain evidence="1">CHS0354</strain>
        <tissue evidence="1">Mantle</tissue>
    </source>
</reference>
<gene>
    <name evidence="1" type="ORF">CHS0354_017614</name>
</gene>
<keyword evidence="2" id="KW-1185">Reference proteome</keyword>
<dbReference type="InterPro" id="IPR043128">
    <property type="entry name" value="Rev_trsase/Diguanyl_cyclase"/>
</dbReference>
<comment type="caution">
    <text evidence="1">The sequence shown here is derived from an EMBL/GenBank/DDBJ whole genome shotgun (WGS) entry which is preliminary data.</text>
</comment>
<evidence type="ECO:0000313" key="2">
    <source>
        <dbReference type="Proteomes" id="UP001195483"/>
    </source>
</evidence>
<proteinExistence type="predicted"/>
<name>A0AAE0RNZ8_9BIVA</name>